<proteinExistence type="predicted"/>
<dbReference type="GO" id="GO:0016740">
    <property type="term" value="F:transferase activity"/>
    <property type="evidence" value="ECO:0007669"/>
    <property type="project" value="UniProtKB-KW"/>
</dbReference>
<dbReference type="EMBL" id="KU314824">
    <property type="protein sequence ID" value="AMA19672.1"/>
    <property type="molecule type" value="Genomic_DNA"/>
</dbReference>
<name>A0A182BC05_ECOLX</name>
<accession>A0A182BC05</accession>
<sequence>MSELISKLLFHFYNKFKKYNHYDTNVNDEVKCHRVIILHEGNSSTLAYFQSAFCEKFPFAECILRDVRNGEPFIIKSGDAIVIVRFIPRKWQIFIEREIDKISKIIYFFDDDLLDEYALDSLSKDYRMRIIARSAEQHSWLKKHCSNFWVSTGYLQSKYAYLHPEIIPPKPSSVLLEPQRMIKVVYHGTSSHREEKLWLYGIMEQVLQRCPNVSFEIFGEHEIYKLYRELPRVSVLHPMSWENYLAYTKSQQADIGLAPLLMSKFNAARGGVKFYDFVRMGAAGIYSNVSSYSDIITHNETGILLENEPSLWVNEIINLVQSLQKREYIVKNAYDHAKLLSSPLA</sequence>
<evidence type="ECO:0000313" key="1">
    <source>
        <dbReference type="EMBL" id="AMA19672.1"/>
    </source>
</evidence>
<dbReference type="Pfam" id="PF13692">
    <property type="entry name" value="Glyco_trans_1_4"/>
    <property type="match status" value="1"/>
</dbReference>
<reference evidence="1" key="1">
    <citation type="journal article" date="2016" name="Proc. Natl. Acad. Sci. U.S.A.">
        <title>Bacterial beta-Kdo glycosyltransferases represent a new glycosyltransferase family (GT99).</title>
        <authorList>
            <person name="Ovchinnikova O.G."/>
            <person name="Mallette E."/>
            <person name="Koizumi A."/>
            <person name="Kimber M.S."/>
            <person name="Lowary T.L."/>
            <person name="Whitfield C."/>
        </authorList>
    </citation>
    <scope>NUCLEOTIDE SEQUENCE</scope>
    <source>
        <strain evidence="1">709</strain>
    </source>
</reference>
<protein>
    <submittedName>
        <fullName evidence="1">Glycosyltransferase</fullName>
    </submittedName>
</protein>
<organism evidence="1">
    <name type="scientific">Escherichia coli</name>
    <dbReference type="NCBI Taxonomy" id="562"/>
    <lineage>
        <taxon>Bacteria</taxon>
        <taxon>Pseudomonadati</taxon>
        <taxon>Pseudomonadota</taxon>
        <taxon>Gammaproteobacteria</taxon>
        <taxon>Enterobacterales</taxon>
        <taxon>Enterobacteriaceae</taxon>
        <taxon>Escherichia</taxon>
    </lineage>
</organism>
<dbReference type="Gene3D" id="3.40.50.2000">
    <property type="entry name" value="Glycogen Phosphorylase B"/>
    <property type="match status" value="1"/>
</dbReference>
<dbReference type="SUPFAM" id="SSF53756">
    <property type="entry name" value="UDP-Glycosyltransferase/glycogen phosphorylase"/>
    <property type="match status" value="1"/>
</dbReference>
<keyword evidence="1" id="KW-0808">Transferase</keyword>
<dbReference type="RefSeq" id="WP_016238543.1">
    <property type="nucleotide sequence ID" value="NZ_CP040456.1"/>
</dbReference>
<dbReference type="AlphaFoldDB" id="A0A182BC05"/>